<dbReference type="AlphaFoldDB" id="A0A9J6RH69"/>
<feature type="non-terminal residue" evidence="1">
    <location>
        <position position="1"/>
    </location>
</feature>
<sequence>NHDDTLSVGQSNRKNFGYMILSQIYHELQIDKFLLSKQRRSKMDYNTNDIMKLLVFSRLLYPASKKKTFENKDKFYDKHDYSLDNVYRALSFFYKHSSSLQVKINDRIKTLYGRETDLVYYDVTNYYFETDINDEFRRKGVSKEHRPNPIIQMGLFMDKQGIPITFKLFPGNTNDCLTYRPGFGEVHKEYNLGRVVVVADKGMTTGDNIHYTLSGKHG</sequence>
<name>A0A9J6RH69_9BACI</name>
<proteinExistence type="predicted"/>
<evidence type="ECO:0000313" key="2">
    <source>
        <dbReference type="Proteomes" id="UP001084197"/>
    </source>
</evidence>
<feature type="non-terminal residue" evidence="1">
    <location>
        <position position="218"/>
    </location>
</feature>
<dbReference type="EMBL" id="JAPRAT010000074">
    <property type="protein sequence ID" value="MCZ0704675.1"/>
    <property type="molecule type" value="Genomic_DNA"/>
</dbReference>
<organism evidence="1 2">
    <name type="scientific">Natronobacillus azotifigens</name>
    <dbReference type="NCBI Taxonomy" id="472978"/>
    <lineage>
        <taxon>Bacteria</taxon>
        <taxon>Bacillati</taxon>
        <taxon>Bacillota</taxon>
        <taxon>Bacilli</taxon>
        <taxon>Bacillales</taxon>
        <taxon>Bacillaceae</taxon>
        <taxon>Natronobacillus</taxon>
    </lineage>
</organism>
<gene>
    <name evidence="1" type="ORF">OWO01_15960</name>
</gene>
<dbReference type="Proteomes" id="UP001084197">
    <property type="component" value="Unassembled WGS sequence"/>
</dbReference>
<comment type="caution">
    <text evidence="1">The sequence shown here is derived from an EMBL/GenBank/DDBJ whole genome shotgun (WGS) entry which is preliminary data.</text>
</comment>
<protein>
    <submittedName>
        <fullName evidence="1">Transposase</fullName>
    </submittedName>
</protein>
<evidence type="ECO:0000313" key="1">
    <source>
        <dbReference type="EMBL" id="MCZ0704675.1"/>
    </source>
</evidence>
<keyword evidence="2" id="KW-1185">Reference proteome</keyword>
<reference evidence="1" key="1">
    <citation type="submission" date="2022-11" db="EMBL/GenBank/DDBJ databases">
        <title>WGS of Natronobacillus azotifigens 24KS-1, an anaerobic diazotrophic haloalkaliphile from soda-rich habitats.</title>
        <authorList>
            <person name="Sorokin D.Y."/>
            <person name="Merkel A.Y."/>
        </authorList>
    </citation>
    <scope>NUCLEOTIDE SEQUENCE</scope>
    <source>
        <strain evidence="1">24KS-1</strain>
    </source>
</reference>
<accession>A0A9J6RH69</accession>